<dbReference type="NCBIfam" id="TIGR00172">
    <property type="entry name" value="maf"/>
    <property type="match status" value="1"/>
</dbReference>
<dbReference type="InterPro" id="IPR003697">
    <property type="entry name" value="Maf-like"/>
</dbReference>
<dbReference type="GO" id="GO:0009117">
    <property type="term" value="P:nucleotide metabolic process"/>
    <property type="evidence" value="ECO:0007669"/>
    <property type="project" value="UniProtKB-KW"/>
</dbReference>
<dbReference type="Proteomes" id="UP000295515">
    <property type="component" value="Unassembled WGS sequence"/>
</dbReference>
<accession>A0A4R3Z0D9</accession>
<dbReference type="RefSeq" id="WP_066443395.1">
    <property type="nucleotide sequence ID" value="NZ_CAUWFI010000001.1"/>
</dbReference>
<comment type="catalytic activity">
    <reaction evidence="3">
        <text>dTTP + H2O = dTMP + diphosphate + H(+)</text>
        <dbReference type="Rhea" id="RHEA:28534"/>
        <dbReference type="ChEBI" id="CHEBI:15377"/>
        <dbReference type="ChEBI" id="CHEBI:15378"/>
        <dbReference type="ChEBI" id="CHEBI:33019"/>
        <dbReference type="ChEBI" id="CHEBI:37568"/>
        <dbReference type="ChEBI" id="CHEBI:63528"/>
        <dbReference type="EC" id="3.6.1.9"/>
    </reaction>
</comment>
<feature type="site" description="Important for substrate specificity" evidence="3">
    <location>
        <position position="12"/>
    </location>
</feature>
<dbReference type="GO" id="GO:0036221">
    <property type="term" value="F:UTP diphosphatase activity"/>
    <property type="evidence" value="ECO:0007669"/>
    <property type="project" value="RHEA"/>
</dbReference>
<feature type="active site" description="Proton acceptor" evidence="3">
    <location>
        <position position="69"/>
    </location>
</feature>
<dbReference type="GeneID" id="98915667"/>
<evidence type="ECO:0000313" key="5">
    <source>
        <dbReference type="Proteomes" id="UP000295515"/>
    </source>
</evidence>
<keyword evidence="2 3" id="KW-0378">Hydrolase</keyword>
<reference evidence="4 5" key="1">
    <citation type="submission" date="2019-03" db="EMBL/GenBank/DDBJ databases">
        <title>Genomic Encyclopedia of Type Strains, Phase IV (KMG-IV): sequencing the most valuable type-strain genomes for metagenomic binning, comparative biology and taxonomic classification.</title>
        <authorList>
            <person name="Goeker M."/>
        </authorList>
    </citation>
    <scope>NUCLEOTIDE SEQUENCE [LARGE SCALE GENOMIC DNA]</scope>
    <source>
        <strain evidence="4 5">DSM 29487</strain>
    </source>
</reference>
<keyword evidence="3" id="KW-0546">Nucleotide metabolism</keyword>
<name>A0A4R3Z0D9_9FIRM</name>
<dbReference type="EC" id="3.6.1.9" evidence="3"/>
<feature type="site" description="Important for substrate specificity" evidence="3">
    <location>
        <position position="151"/>
    </location>
</feature>
<dbReference type="AlphaFoldDB" id="A0A4R3Z0D9"/>
<proteinExistence type="inferred from homology"/>
<dbReference type="Gene3D" id="3.90.950.10">
    <property type="match status" value="1"/>
</dbReference>
<comment type="subcellular location">
    <subcellularLocation>
        <location evidence="3">Cytoplasm</location>
    </subcellularLocation>
</comment>
<dbReference type="GO" id="GO:0036218">
    <property type="term" value="F:dTTP diphosphatase activity"/>
    <property type="evidence" value="ECO:0007669"/>
    <property type="project" value="RHEA"/>
</dbReference>
<comment type="caution">
    <text evidence="3">Lacks conserved residue(s) required for the propagation of feature annotation.</text>
</comment>
<dbReference type="Pfam" id="PF02545">
    <property type="entry name" value="Maf"/>
    <property type="match status" value="1"/>
</dbReference>
<keyword evidence="5" id="KW-1185">Reference proteome</keyword>
<comment type="function">
    <text evidence="3">Nucleoside triphosphate pyrophosphatase that hydrolyzes dTTP and UTP. May have a dual role in cell division arrest and in preventing the incorporation of modified nucleotides into cellular nucleic acids.</text>
</comment>
<comment type="catalytic activity">
    <reaction evidence="3">
        <text>UTP + H2O = UMP + diphosphate + H(+)</text>
        <dbReference type="Rhea" id="RHEA:29395"/>
        <dbReference type="ChEBI" id="CHEBI:15377"/>
        <dbReference type="ChEBI" id="CHEBI:15378"/>
        <dbReference type="ChEBI" id="CHEBI:33019"/>
        <dbReference type="ChEBI" id="CHEBI:46398"/>
        <dbReference type="ChEBI" id="CHEBI:57865"/>
        <dbReference type="EC" id="3.6.1.9"/>
    </reaction>
</comment>
<dbReference type="PANTHER" id="PTHR43213:SF5">
    <property type="entry name" value="BIFUNCTIONAL DTTP_UTP PYROPHOSPHATASE_METHYLTRANSFERASE PROTEIN-RELATED"/>
    <property type="match status" value="1"/>
</dbReference>
<evidence type="ECO:0000313" key="4">
    <source>
        <dbReference type="EMBL" id="TCV98430.1"/>
    </source>
</evidence>
<organism evidence="4 5">
    <name type="scientific">Longibaculum muris</name>
    <dbReference type="NCBI Taxonomy" id="1796628"/>
    <lineage>
        <taxon>Bacteria</taxon>
        <taxon>Bacillati</taxon>
        <taxon>Bacillota</taxon>
        <taxon>Erysipelotrichia</taxon>
        <taxon>Erysipelotrichales</taxon>
        <taxon>Coprobacillaceae</taxon>
        <taxon>Longibaculum</taxon>
    </lineage>
</organism>
<evidence type="ECO:0000256" key="1">
    <source>
        <dbReference type="ARBA" id="ARBA00001968"/>
    </source>
</evidence>
<dbReference type="GO" id="GO:0005737">
    <property type="term" value="C:cytoplasm"/>
    <property type="evidence" value="ECO:0007669"/>
    <property type="project" value="UniProtKB-SubCell"/>
</dbReference>
<dbReference type="CDD" id="cd00555">
    <property type="entry name" value="Maf"/>
    <property type="match status" value="1"/>
</dbReference>
<comment type="cofactor">
    <cofactor evidence="1 3">
        <name>a divalent metal cation</name>
        <dbReference type="ChEBI" id="CHEBI:60240"/>
    </cofactor>
</comment>
<keyword evidence="3" id="KW-0963">Cytoplasm</keyword>
<dbReference type="HAMAP" id="MF_00528">
    <property type="entry name" value="Maf"/>
    <property type="match status" value="1"/>
</dbReference>
<dbReference type="PIRSF" id="PIRSF006305">
    <property type="entry name" value="Maf"/>
    <property type="match status" value="1"/>
</dbReference>
<gene>
    <name evidence="4" type="ORF">EDD60_11323</name>
</gene>
<dbReference type="PANTHER" id="PTHR43213">
    <property type="entry name" value="BIFUNCTIONAL DTTP/UTP PYROPHOSPHATASE/METHYLTRANSFERASE PROTEIN-RELATED"/>
    <property type="match status" value="1"/>
</dbReference>
<evidence type="ECO:0000256" key="3">
    <source>
        <dbReference type="HAMAP-Rule" id="MF_00528"/>
    </source>
</evidence>
<dbReference type="EMBL" id="SMCQ01000013">
    <property type="protein sequence ID" value="TCV98430.1"/>
    <property type="molecule type" value="Genomic_DNA"/>
</dbReference>
<protein>
    <recommendedName>
        <fullName evidence="3">dTTP/UTP pyrophosphatase</fullName>
        <shortName evidence="3">dTTPase/UTPase</shortName>
        <ecNumber evidence="3">3.6.1.9</ecNumber>
    </recommendedName>
    <alternativeName>
        <fullName evidence="3">Nucleoside triphosphate pyrophosphatase</fullName>
    </alternativeName>
    <alternativeName>
        <fullName evidence="3">Nucleotide pyrophosphatase</fullName>
        <shortName evidence="3">Nucleotide PPase</shortName>
    </alternativeName>
</protein>
<feature type="site" description="Important for substrate specificity" evidence="3">
    <location>
        <position position="70"/>
    </location>
</feature>
<comment type="similarity">
    <text evidence="3">Belongs to the Maf family. YhdE subfamily.</text>
</comment>
<dbReference type="InterPro" id="IPR029001">
    <property type="entry name" value="ITPase-like_fam"/>
</dbReference>
<sequence length="191" mass="21615">MNKIILASTSPRRKELLESTGIDFIIDASSIEEVMDETLPLSLRLQKLATDKAYPIHQKYPHDIVIGADTIVYLDDEIIGKARDEAHAREILMKLNHRKHSVYSAVAIYFGEELVTFVEKTDVYFKDITNMIDDYLASKEWMGKAGAYGIQGRADCFVDHVDGDKNNVIGLPLSKVMEVLKQHISFENLTL</sequence>
<dbReference type="SUPFAM" id="SSF52972">
    <property type="entry name" value="ITPase-like"/>
    <property type="match status" value="1"/>
</dbReference>
<evidence type="ECO:0000256" key="2">
    <source>
        <dbReference type="ARBA" id="ARBA00022801"/>
    </source>
</evidence>
<comment type="caution">
    <text evidence="4">The sequence shown here is derived from an EMBL/GenBank/DDBJ whole genome shotgun (WGS) entry which is preliminary data.</text>
</comment>